<feature type="compositionally biased region" description="Basic and acidic residues" evidence="4">
    <location>
        <begin position="49"/>
        <end position="65"/>
    </location>
</feature>
<dbReference type="EMBL" id="FMWP01000096">
    <property type="protein sequence ID" value="SCZ98686.1"/>
    <property type="molecule type" value="Genomic_DNA"/>
</dbReference>
<evidence type="ECO:0000256" key="3">
    <source>
        <dbReference type="ARBA" id="ARBA00013566"/>
    </source>
</evidence>
<dbReference type="OrthoDB" id="5578174at2759"/>
<sequence length="305" mass="34180">MSHLPRLLTQRILATSSSLPCSSSTRIVCTCHQARTSATSFSTFASPWKARDGDRQRPSDDEGGQRQRWTKPLNGTRSRLGARTTGGTPSAAVRKPFDRSSTWNTSAPPRSPSGARSPAPPTPTPSTAETGPKDPPLWLKHRQAMRERFPLGWAPPKRISREAMDLVRTMHASDPLRYSTRVLSDHFKISPEAVRRILKSRFSLDVEERERREKKRKETKALERSKAVQAGTMGEGTGGVETGWRGDLVGEVKEIQELRQKNAVLEAGFEEKRRVKRDEERMTGVGRPRNEQRGAPARSGTRRPR</sequence>
<name>A0A2X0L2U4_9BASI</name>
<evidence type="ECO:0000313" key="6">
    <source>
        <dbReference type="Proteomes" id="UP000249723"/>
    </source>
</evidence>
<feature type="region of interest" description="Disordered" evidence="4">
    <location>
        <begin position="45"/>
        <end position="137"/>
    </location>
</feature>
<dbReference type="AlphaFoldDB" id="A0A2X0L2U4"/>
<reference evidence="6" key="1">
    <citation type="submission" date="2016-10" db="EMBL/GenBank/DDBJ databases">
        <authorList>
            <person name="Jeantristanb JTB J.-T."/>
            <person name="Ricardo R."/>
        </authorList>
    </citation>
    <scope>NUCLEOTIDE SEQUENCE [LARGE SCALE GENOMIC DNA]</scope>
</reference>
<protein>
    <recommendedName>
        <fullName evidence="3">Required for respiratory growth protein 9, mitochondrial</fullName>
    </recommendedName>
</protein>
<keyword evidence="6" id="KW-1185">Reference proteome</keyword>
<proteinExistence type="inferred from homology"/>
<comment type="similarity">
    <text evidence="2">Belongs to the RRG9 family.</text>
</comment>
<dbReference type="Pfam" id="PF06413">
    <property type="entry name" value="Neugrin"/>
    <property type="match status" value="1"/>
</dbReference>
<organism evidence="5 6">
    <name type="scientific">Microbotryum saponariae</name>
    <dbReference type="NCBI Taxonomy" id="289078"/>
    <lineage>
        <taxon>Eukaryota</taxon>
        <taxon>Fungi</taxon>
        <taxon>Dikarya</taxon>
        <taxon>Basidiomycota</taxon>
        <taxon>Pucciniomycotina</taxon>
        <taxon>Microbotryomycetes</taxon>
        <taxon>Microbotryales</taxon>
        <taxon>Microbotryaceae</taxon>
        <taxon>Microbotryum</taxon>
    </lineage>
</organism>
<feature type="compositionally biased region" description="Low complexity" evidence="4">
    <location>
        <begin position="105"/>
        <end position="117"/>
    </location>
</feature>
<dbReference type="PANTHER" id="PTHR13475:SF3">
    <property type="entry name" value="NEUGRIN"/>
    <property type="match status" value="1"/>
</dbReference>
<feature type="region of interest" description="Disordered" evidence="4">
    <location>
        <begin position="209"/>
        <end position="244"/>
    </location>
</feature>
<evidence type="ECO:0000256" key="2">
    <source>
        <dbReference type="ARBA" id="ARBA00010895"/>
    </source>
</evidence>
<gene>
    <name evidence="5" type="ORF">BZ3500_MVSOF-1268-A1-R1_CHR3-1G05549</name>
</gene>
<comment type="function">
    <text evidence="1">Required for respiratory activity and maintenance and expression of the mitochondrial genome.</text>
</comment>
<dbReference type="GO" id="GO:0005634">
    <property type="term" value="C:nucleus"/>
    <property type="evidence" value="ECO:0007669"/>
    <property type="project" value="TreeGrafter"/>
</dbReference>
<dbReference type="Proteomes" id="UP000249723">
    <property type="component" value="Unassembled WGS sequence"/>
</dbReference>
<evidence type="ECO:0000256" key="4">
    <source>
        <dbReference type="SAM" id="MobiDB-lite"/>
    </source>
</evidence>
<dbReference type="InterPro" id="IPR010487">
    <property type="entry name" value="NGRN/Rrg9"/>
</dbReference>
<dbReference type="STRING" id="289078.A0A2X0L2U4"/>
<feature type="region of interest" description="Disordered" evidence="4">
    <location>
        <begin position="269"/>
        <end position="305"/>
    </location>
</feature>
<evidence type="ECO:0000313" key="5">
    <source>
        <dbReference type="EMBL" id="SCZ98686.1"/>
    </source>
</evidence>
<dbReference type="PANTHER" id="PTHR13475">
    <property type="entry name" value="NEUGRIN"/>
    <property type="match status" value="1"/>
</dbReference>
<accession>A0A2X0L2U4</accession>
<evidence type="ECO:0000256" key="1">
    <source>
        <dbReference type="ARBA" id="ARBA00003548"/>
    </source>
</evidence>
<feature type="compositionally biased region" description="Basic and acidic residues" evidence="4">
    <location>
        <begin position="269"/>
        <end position="292"/>
    </location>
</feature>